<protein>
    <recommendedName>
        <fullName evidence="4">6-bladed beta-propeller protein</fullName>
    </recommendedName>
</protein>
<dbReference type="SUPFAM" id="SSF69322">
    <property type="entry name" value="Tricorn protease domain 2"/>
    <property type="match status" value="1"/>
</dbReference>
<gene>
    <name evidence="2" type="ORF">J2W95_001277</name>
</gene>
<keyword evidence="3" id="KW-1185">Reference proteome</keyword>
<evidence type="ECO:0000313" key="2">
    <source>
        <dbReference type="EMBL" id="MDR6844586.1"/>
    </source>
</evidence>
<accession>A0ABU1S0R1</accession>
<evidence type="ECO:0000313" key="3">
    <source>
        <dbReference type="Proteomes" id="UP001261871"/>
    </source>
</evidence>
<dbReference type="RefSeq" id="WP_310005098.1">
    <property type="nucleotide sequence ID" value="NZ_JAVDTX010000002.1"/>
</dbReference>
<keyword evidence="1" id="KW-0732">Signal</keyword>
<dbReference type="EMBL" id="JAVDTX010000002">
    <property type="protein sequence ID" value="MDR6844586.1"/>
    <property type="molecule type" value="Genomic_DNA"/>
</dbReference>
<feature type="signal peptide" evidence="1">
    <location>
        <begin position="1"/>
        <end position="28"/>
    </location>
</feature>
<comment type="caution">
    <text evidence="2">The sequence shown here is derived from an EMBL/GenBank/DDBJ whole genome shotgun (WGS) entry which is preliminary data.</text>
</comment>
<dbReference type="Proteomes" id="UP001261871">
    <property type="component" value="Unassembled WGS sequence"/>
</dbReference>
<reference evidence="2 3" key="1">
    <citation type="submission" date="2023-07" db="EMBL/GenBank/DDBJ databases">
        <title>Sorghum-associated microbial communities from plants grown in Nebraska, USA.</title>
        <authorList>
            <person name="Schachtman D."/>
        </authorList>
    </citation>
    <scope>NUCLEOTIDE SEQUENCE [LARGE SCALE GENOMIC DNA]</scope>
    <source>
        <strain evidence="2 3">BE124</strain>
    </source>
</reference>
<feature type="chain" id="PRO_5045763501" description="6-bladed beta-propeller protein" evidence="1">
    <location>
        <begin position="29"/>
        <end position="329"/>
    </location>
</feature>
<organism evidence="2 3">
    <name type="scientific">Flavobacterium granuli</name>
    <dbReference type="NCBI Taxonomy" id="280093"/>
    <lineage>
        <taxon>Bacteria</taxon>
        <taxon>Pseudomonadati</taxon>
        <taxon>Bacteroidota</taxon>
        <taxon>Flavobacteriia</taxon>
        <taxon>Flavobacteriales</taxon>
        <taxon>Flavobacteriaceae</taxon>
        <taxon>Flavobacterium</taxon>
    </lineage>
</organism>
<evidence type="ECO:0000256" key="1">
    <source>
        <dbReference type="SAM" id="SignalP"/>
    </source>
</evidence>
<evidence type="ECO:0008006" key="4">
    <source>
        <dbReference type="Google" id="ProtNLM"/>
    </source>
</evidence>
<dbReference type="PROSITE" id="PS51257">
    <property type="entry name" value="PROKAR_LIPOPROTEIN"/>
    <property type="match status" value="1"/>
</dbReference>
<proteinExistence type="predicted"/>
<sequence length="329" mass="36704">MKFLIKFLAVICLTLSFSCSNETPSAVADTDQIKDDFNYLIVNSWGEINKIGNNTGQITSYSQFDGLTSGTVNLCAVTSNTDKIFLIEYYSGLTKLFIFDKKTKTTSSRTLVFPNEIVGSEPAISSLTWDDSKKVLYGIIVSNINITPVNNTSYLVKINPNTFDINYSGVSFDQTASISTFLNGNMLYSSLPGQDTYEIDTENNTAKKTLFNNSKFSFIKAAVYLNNTAYCITYKINGYDKTIAKINLTNNTYEDLLPAETLVNSDPLGLGYIDKSNNEYIFSTVKEANIEHPIYAILKFNVTTNTYKFLELKSDSSINSNFIIVDKIN</sequence>
<name>A0ABU1S0R1_9FLAO</name>